<proteinExistence type="inferred from homology"/>
<feature type="domain" description="Helicase ATP-binding" evidence="11">
    <location>
        <begin position="52"/>
        <end position="238"/>
    </location>
</feature>
<dbReference type="InterPro" id="IPR050079">
    <property type="entry name" value="DEAD_box_RNA_helicase"/>
</dbReference>
<evidence type="ECO:0000256" key="2">
    <source>
        <dbReference type="ARBA" id="ARBA00012552"/>
    </source>
</evidence>
<dbReference type="Gene3D" id="3.40.50.300">
    <property type="entry name" value="P-loop containing nucleotide triphosphate hydrolases"/>
    <property type="match status" value="2"/>
</dbReference>
<dbReference type="PROSITE" id="PS51192">
    <property type="entry name" value="HELICASE_ATP_BIND_1"/>
    <property type="match status" value="1"/>
</dbReference>
<comment type="function">
    <text evidence="1">ATP-binding RNA helicase involved in the biogenesis of 60S ribosomal subunits and is required for the normal formation of 25S and 5.8S rRNAs.</text>
</comment>
<dbReference type="GO" id="GO:0005524">
    <property type="term" value="F:ATP binding"/>
    <property type="evidence" value="ECO:0007669"/>
    <property type="project" value="UniProtKB-KW"/>
</dbReference>
<dbReference type="SMART" id="SM00487">
    <property type="entry name" value="DEXDc"/>
    <property type="match status" value="1"/>
</dbReference>
<comment type="similarity">
    <text evidence="8">Belongs to the DEAD box helicase family. DDX56/DBP9 subfamily.</text>
</comment>
<evidence type="ECO:0000259" key="12">
    <source>
        <dbReference type="PROSITE" id="PS51194"/>
    </source>
</evidence>
<dbReference type="EMBL" id="CP144098">
    <property type="protein sequence ID" value="WWC86449.1"/>
    <property type="molecule type" value="Genomic_DNA"/>
</dbReference>
<dbReference type="SUPFAM" id="SSF52540">
    <property type="entry name" value="P-loop containing nucleoside triphosphate hydrolases"/>
    <property type="match status" value="2"/>
</dbReference>
<feature type="region of interest" description="Disordered" evidence="10">
    <location>
        <begin position="609"/>
        <end position="649"/>
    </location>
</feature>
<dbReference type="CDD" id="cd18787">
    <property type="entry name" value="SF2_C_DEAD"/>
    <property type="match status" value="1"/>
</dbReference>
<dbReference type="Pfam" id="PF00271">
    <property type="entry name" value="Helicase_C"/>
    <property type="match status" value="2"/>
</dbReference>
<evidence type="ECO:0000256" key="7">
    <source>
        <dbReference type="ARBA" id="ARBA00022884"/>
    </source>
</evidence>
<keyword evidence="4" id="KW-0378">Hydrolase</keyword>
<reference evidence="13 14" key="1">
    <citation type="submission" date="2024-01" db="EMBL/GenBank/DDBJ databases">
        <title>Comparative genomics of Cryptococcus and Kwoniella reveals pathogenesis evolution and contrasting modes of karyotype evolution via chromosome fusion or intercentromeric recombination.</title>
        <authorList>
            <person name="Coelho M.A."/>
            <person name="David-Palma M."/>
            <person name="Shea T."/>
            <person name="Bowers K."/>
            <person name="McGinley-Smith S."/>
            <person name="Mohammad A.W."/>
            <person name="Gnirke A."/>
            <person name="Yurkov A.M."/>
            <person name="Nowrousian M."/>
            <person name="Sun S."/>
            <person name="Cuomo C.A."/>
            <person name="Heitman J."/>
        </authorList>
    </citation>
    <scope>NUCLEOTIDE SEQUENCE [LARGE SCALE GENOMIC DNA]</scope>
    <source>
        <strain evidence="13 14">CBS 6074</strain>
    </source>
</reference>
<protein>
    <recommendedName>
        <fullName evidence="2">RNA helicase</fullName>
        <ecNumber evidence="2">3.6.4.13</ecNumber>
    </recommendedName>
</protein>
<evidence type="ECO:0000256" key="9">
    <source>
        <dbReference type="ARBA" id="ARBA00047984"/>
    </source>
</evidence>
<keyword evidence="14" id="KW-1185">Reference proteome</keyword>
<evidence type="ECO:0000256" key="5">
    <source>
        <dbReference type="ARBA" id="ARBA00022806"/>
    </source>
</evidence>
<dbReference type="CDD" id="cd17961">
    <property type="entry name" value="DEADc_DDX56"/>
    <property type="match status" value="1"/>
</dbReference>
<dbReference type="PROSITE" id="PS51194">
    <property type="entry name" value="HELICASE_CTER"/>
    <property type="match status" value="1"/>
</dbReference>
<dbReference type="Proteomes" id="UP001355207">
    <property type="component" value="Chromosome 1"/>
</dbReference>
<evidence type="ECO:0000256" key="4">
    <source>
        <dbReference type="ARBA" id="ARBA00022801"/>
    </source>
</evidence>
<evidence type="ECO:0000313" key="14">
    <source>
        <dbReference type="Proteomes" id="UP001355207"/>
    </source>
</evidence>
<sequence>MAAKAGQPSDALLDNELSFSEPPFSTQLDPRILAALADQKFAHPTLVQAKAIPLLLEGKDVLARARTGSGKTAAYVVPAIQKILEAKASISPASPEYQTTRVVFLVPTKELALQVASFVKVVTKYCEGLISCVNVAAGGTSVQRVLLNDNPDVIVSTPTKLLSLLQAKSISLTQLSFLAIDEADLLLSYGFKDDLTRIMDPTSGWIPRLGVQGCLMSATLSEDIDGVKGLVLRNPAILTLSEPATSSSLLTQHYTMTSERDKFLLIYVLLKLKLIRGKSIIFVNDVERGYRVKLFLEQFGIKCCVVNSELPLASRYHVVEEFNRGVYDVVVATDEGAGADAEEPVENAEEEEAGEGEEEDEKEEKEEIEDDNAEAGPSTSKSSKNKRTREQSPTSSGKNQKSNNMSNKRRRGDTAHTSSLARGIDFTAASSVINFDLPKTSTSYMHRIGRTARAGHSGLSLSFVVPKNKWGKDKNVSIKSAEKDEENFEKIKKRVLKENQSEIKEWDWGNRKSEIEGFRYRMEDALKSVTGKRVQEARREEVRRELLNSEKLKAHFAANPLDLSYLRHDTPLHPARQQTHLKHVPNYLMPKIAALPSGGADVNDGAHIGYSKRGRGGASGFRGRVGGGGRGGSKGGRGGKKVDPLKFKG</sequence>
<feature type="domain" description="Helicase C-terminal" evidence="12">
    <location>
        <begin position="249"/>
        <end position="511"/>
    </location>
</feature>
<evidence type="ECO:0000256" key="3">
    <source>
        <dbReference type="ARBA" id="ARBA00022741"/>
    </source>
</evidence>
<feature type="compositionally biased region" description="Gly residues" evidence="10">
    <location>
        <begin position="616"/>
        <end position="636"/>
    </location>
</feature>
<dbReference type="GO" id="GO:0003723">
    <property type="term" value="F:RNA binding"/>
    <property type="evidence" value="ECO:0007669"/>
    <property type="project" value="UniProtKB-KW"/>
</dbReference>
<keyword evidence="3" id="KW-0547">Nucleotide-binding</keyword>
<dbReference type="RefSeq" id="XP_066073212.1">
    <property type="nucleotide sequence ID" value="XM_066217115.1"/>
</dbReference>
<dbReference type="AlphaFoldDB" id="A0AAX4JNH1"/>
<dbReference type="PANTHER" id="PTHR47959">
    <property type="entry name" value="ATP-DEPENDENT RNA HELICASE RHLE-RELATED"/>
    <property type="match status" value="1"/>
</dbReference>
<evidence type="ECO:0000259" key="11">
    <source>
        <dbReference type="PROSITE" id="PS51192"/>
    </source>
</evidence>
<dbReference type="SMART" id="SM00490">
    <property type="entry name" value="HELICc"/>
    <property type="match status" value="1"/>
</dbReference>
<dbReference type="GO" id="GO:0005829">
    <property type="term" value="C:cytosol"/>
    <property type="evidence" value="ECO:0007669"/>
    <property type="project" value="TreeGrafter"/>
</dbReference>
<dbReference type="GeneID" id="91091998"/>
<comment type="catalytic activity">
    <reaction evidence="9">
        <text>ATP + H2O = ADP + phosphate + H(+)</text>
        <dbReference type="Rhea" id="RHEA:13065"/>
        <dbReference type="ChEBI" id="CHEBI:15377"/>
        <dbReference type="ChEBI" id="CHEBI:15378"/>
        <dbReference type="ChEBI" id="CHEBI:30616"/>
        <dbReference type="ChEBI" id="CHEBI:43474"/>
        <dbReference type="ChEBI" id="CHEBI:456216"/>
        <dbReference type="EC" id="3.6.4.13"/>
    </reaction>
</comment>
<keyword evidence="5 13" id="KW-0347">Helicase</keyword>
<organism evidence="13 14">
    <name type="scientific">Kwoniella dendrophila CBS 6074</name>
    <dbReference type="NCBI Taxonomy" id="1295534"/>
    <lineage>
        <taxon>Eukaryota</taxon>
        <taxon>Fungi</taxon>
        <taxon>Dikarya</taxon>
        <taxon>Basidiomycota</taxon>
        <taxon>Agaricomycotina</taxon>
        <taxon>Tremellomycetes</taxon>
        <taxon>Tremellales</taxon>
        <taxon>Cryptococcaceae</taxon>
        <taxon>Kwoniella</taxon>
    </lineage>
</organism>
<gene>
    <name evidence="13" type="ORF">L201_001326</name>
</gene>
<dbReference type="Pfam" id="PF00270">
    <property type="entry name" value="DEAD"/>
    <property type="match status" value="1"/>
</dbReference>
<accession>A0AAX4JNH1</accession>
<name>A0AAX4JNH1_9TREE</name>
<dbReference type="EC" id="3.6.4.13" evidence="2"/>
<feature type="compositionally biased region" description="Polar residues" evidence="10">
    <location>
        <begin position="391"/>
        <end position="406"/>
    </location>
</feature>
<dbReference type="PANTHER" id="PTHR47959:SF21">
    <property type="entry name" value="DEAD-BOX HELICASE 56"/>
    <property type="match status" value="1"/>
</dbReference>
<feature type="region of interest" description="Disordered" evidence="10">
    <location>
        <begin position="336"/>
        <end position="419"/>
    </location>
</feature>
<evidence type="ECO:0000313" key="13">
    <source>
        <dbReference type="EMBL" id="WWC86449.1"/>
    </source>
</evidence>
<dbReference type="GO" id="GO:0016787">
    <property type="term" value="F:hydrolase activity"/>
    <property type="evidence" value="ECO:0007669"/>
    <property type="project" value="UniProtKB-KW"/>
</dbReference>
<evidence type="ECO:0000256" key="8">
    <source>
        <dbReference type="ARBA" id="ARBA00038041"/>
    </source>
</evidence>
<feature type="compositionally biased region" description="Acidic residues" evidence="10">
    <location>
        <begin position="340"/>
        <end position="373"/>
    </location>
</feature>
<dbReference type="GO" id="GO:0003724">
    <property type="term" value="F:RNA helicase activity"/>
    <property type="evidence" value="ECO:0007669"/>
    <property type="project" value="UniProtKB-EC"/>
</dbReference>
<dbReference type="InterPro" id="IPR027417">
    <property type="entry name" value="P-loop_NTPase"/>
</dbReference>
<feature type="compositionally biased region" description="Basic and acidic residues" evidence="10">
    <location>
        <begin position="640"/>
        <end position="649"/>
    </location>
</feature>
<dbReference type="InterPro" id="IPR014001">
    <property type="entry name" value="Helicase_ATP-bd"/>
</dbReference>
<keyword evidence="7" id="KW-0694">RNA-binding</keyword>
<evidence type="ECO:0000256" key="6">
    <source>
        <dbReference type="ARBA" id="ARBA00022840"/>
    </source>
</evidence>
<evidence type="ECO:0000256" key="1">
    <source>
        <dbReference type="ARBA" id="ARBA00003706"/>
    </source>
</evidence>
<dbReference type="InterPro" id="IPR001650">
    <property type="entry name" value="Helicase_C-like"/>
</dbReference>
<keyword evidence="6" id="KW-0067">ATP-binding</keyword>
<dbReference type="InterPro" id="IPR011545">
    <property type="entry name" value="DEAD/DEAH_box_helicase_dom"/>
</dbReference>
<evidence type="ECO:0000256" key="10">
    <source>
        <dbReference type="SAM" id="MobiDB-lite"/>
    </source>
</evidence>